<reference evidence="2 3" key="1">
    <citation type="submission" date="2019-04" db="EMBL/GenBank/DDBJ databases">
        <title>Microbes associate with the intestines of laboratory mice.</title>
        <authorList>
            <person name="Navarre W."/>
            <person name="Wong E."/>
            <person name="Huang K."/>
            <person name="Tropini C."/>
            <person name="Ng K."/>
            <person name="Yu B."/>
        </authorList>
    </citation>
    <scope>NUCLEOTIDE SEQUENCE [LARGE SCALE GENOMIC DNA]</scope>
    <source>
        <strain evidence="2 3">NM50_B9-20</strain>
    </source>
</reference>
<feature type="transmembrane region" description="Helical" evidence="1">
    <location>
        <begin position="20"/>
        <end position="39"/>
    </location>
</feature>
<comment type="caution">
    <text evidence="2">The sequence shown here is derived from an EMBL/GenBank/DDBJ whole genome shotgun (WGS) entry which is preliminary data.</text>
</comment>
<sequence>MKKILSKYIRKLSIKKLSNYLINIGIVLSILNIVMIYISRSTLPEGVCPIDENNNFILLSIGVSGLGLILSFFDSDTKNKLI</sequence>
<proteinExistence type="predicted"/>
<name>A0A4S2DGH1_9CLOT</name>
<accession>A0A4S2DGH1</accession>
<dbReference type="AlphaFoldDB" id="A0A4S2DGH1"/>
<dbReference type="Proteomes" id="UP000306888">
    <property type="component" value="Unassembled WGS sequence"/>
</dbReference>
<dbReference type="OrthoDB" id="1957835at2"/>
<evidence type="ECO:0000313" key="2">
    <source>
        <dbReference type="EMBL" id="TGY41167.1"/>
    </source>
</evidence>
<keyword evidence="3" id="KW-1185">Reference proteome</keyword>
<dbReference type="EMBL" id="SRYR01000009">
    <property type="protein sequence ID" value="TGY41167.1"/>
    <property type="molecule type" value="Genomic_DNA"/>
</dbReference>
<gene>
    <name evidence="2" type="ORF">E5347_13430</name>
</gene>
<keyword evidence="1" id="KW-1133">Transmembrane helix</keyword>
<feature type="transmembrane region" description="Helical" evidence="1">
    <location>
        <begin position="55"/>
        <end position="73"/>
    </location>
</feature>
<keyword evidence="1" id="KW-0812">Transmembrane</keyword>
<evidence type="ECO:0000256" key="1">
    <source>
        <dbReference type="SAM" id="Phobius"/>
    </source>
</evidence>
<protein>
    <submittedName>
        <fullName evidence="2">Uncharacterized protein</fullName>
    </submittedName>
</protein>
<keyword evidence="1" id="KW-0472">Membrane</keyword>
<dbReference type="RefSeq" id="WP_136007743.1">
    <property type="nucleotide sequence ID" value="NZ_SRYR01000009.1"/>
</dbReference>
<organism evidence="2 3">
    <name type="scientific">Clostridium sartagoforme</name>
    <dbReference type="NCBI Taxonomy" id="84031"/>
    <lineage>
        <taxon>Bacteria</taxon>
        <taxon>Bacillati</taxon>
        <taxon>Bacillota</taxon>
        <taxon>Clostridia</taxon>
        <taxon>Eubacteriales</taxon>
        <taxon>Clostridiaceae</taxon>
        <taxon>Clostridium</taxon>
    </lineage>
</organism>
<evidence type="ECO:0000313" key="3">
    <source>
        <dbReference type="Proteomes" id="UP000306888"/>
    </source>
</evidence>